<reference evidence="2 3" key="1">
    <citation type="submission" date="2014-03" db="EMBL/GenBank/DDBJ databases">
        <title>Draft genome of the hookworm Oesophagostomum dentatum.</title>
        <authorList>
            <person name="Mitreva M."/>
        </authorList>
    </citation>
    <scope>NUCLEOTIDE SEQUENCE [LARGE SCALE GENOMIC DNA]</scope>
    <source>
        <strain evidence="2 3">OD-Hann</strain>
    </source>
</reference>
<dbReference type="Proteomes" id="UP000053660">
    <property type="component" value="Unassembled WGS sequence"/>
</dbReference>
<gene>
    <name evidence="2" type="ORF">OESDEN_15232</name>
</gene>
<evidence type="ECO:0000313" key="3">
    <source>
        <dbReference type="Proteomes" id="UP000053660"/>
    </source>
</evidence>
<organism evidence="2 3">
    <name type="scientific">Oesophagostomum dentatum</name>
    <name type="common">Nodular worm</name>
    <dbReference type="NCBI Taxonomy" id="61180"/>
    <lineage>
        <taxon>Eukaryota</taxon>
        <taxon>Metazoa</taxon>
        <taxon>Ecdysozoa</taxon>
        <taxon>Nematoda</taxon>
        <taxon>Chromadorea</taxon>
        <taxon>Rhabditida</taxon>
        <taxon>Rhabditina</taxon>
        <taxon>Rhabditomorpha</taxon>
        <taxon>Strongyloidea</taxon>
        <taxon>Strongylidae</taxon>
        <taxon>Oesophagostomum</taxon>
    </lineage>
</organism>
<evidence type="ECO:0000256" key="1">
    <source>
        <dbReference type="SAM" id="MobiDB-lite"/>
    </source>
</evidence>
<sequence>MKAIEGKIKPVASTTRRPTTRKPSTTPKPRQLLKCLFIGDLYNFGKDADKYVDVSLLTFRNAIQVINSLPETESRINCVVLFSAQNNTQTLPALNPQNKEIKRIVAVGYDSTDLSKVVGSRGVAVSVPFYWKDSHAQTILNAILGKIKSTSIRRTARMPIMPVYI</sequence>
<dbReference type="AlphaFoldDB" id="A0A0B1SNG4"/>
<evidence type="ECO:0000313" key="2">
    <source>
        <dbReference type="EMBL" id="KHJ85047.1"/>
    </source>
</evidence>
<accession>A0A0B1SNG4</accession>
<protein>
    <submittedName>
        <fullName evidence="2">Uncharacterized protein</fullName>
    </submittedName>
</protein>
<feature type="compositionally biased region" description="Low complexity" evidence="1">
    <location>
        <begin position="13"/>
        <end position="28"/>
    </location>
</feature>
<proteinExistence type="predicted"/>
<feature type="region of interest" description="Disordered" evidence="1">
    <location>
        <begin position="1"/>
        <end position="28"/>
    </location>
</feature>
<name>A0A0B1SNG4_OESDE</name>
<dbReference type="EMBL" id="KN565575">
    <property type="protein sequence ID" value="KHJ85047.1"/>
    <property type="molecule type" value="Genomic_DNA"/>
</dbReference>
<keyword evidence="3" id="KW-1185">Reference proteome</keyword>